<evidence type="ECO:0000256" key="1">
    <source>
        <dbReference type="SAM" id="Phobius"/>
    </source>
</evidence>
<feature type="transmembrane region" description="Helical" evidence="1">
    <location>
        <begin position="99"/>
        <end position="118"/>
    </location>
</feature>
<dbReference type="EMBL" id="BOPH01000120">
    <property type="protein sequence ID" value="GIJ73592.1"/>
    <property type="molecule type" value="Genomic_DNA"/>
</dbReference>
<dbReference type="InterPro" id="IPR009339">
    <property type="entry name" value="DUF998"/>
</dbReference>
<proteinExistence type="predicted"/>
<evidence type="ECO:0000313" key="3">
    <source>
        <dbReference type="Proteomes" id="UP000635606"/>
    </source>
</evidence>
<organism evidence="2 3">
    <name type="scientific">Virgisporangium ochraceum</name>
    <dbReference type="NCBI Taxonomy" id="65505"/>
    <lineage>
        <taxon>Bacteria</taxon>
        <taxon>Bacillati</taxon>
        <taxon>Actinomycetota</taxon>
        <taxon>Actinomycetes</taxon>
        <taxon>Micromonosporales</taxon>
        <taxon>Micromonosporaceae</taxon>
        <taxon>Virgisporangium</taxon>
    </lineage>
</organism>
<feature type="transmembrane region" description="Helical" evidence="1">
    <location>
        <begin position="123"/>
        <end position="141"/>
    </location>
</feature>
<feature type="transmembrane region" description="Helical" evidence="1">
    <location>
        <begin position="153"/>
        <end position="174"/>
    </location>
</feature>
<dbReference type="AlphaFoldDB" id="A0A8J4A0N7"/>
<accession>A0A8J4A0N7</accession>
<evidence type="ECO:0008006" key="4">
    <source>
        <dbReference type="Google" id="ProtNLM"/>
    </source>
</evidence>
<gene>
    <name evidence="2" type="ORF">Voc01_085090</name>
</gene>
<evidence type="ECO:0000313" key="2">
    <source>
        <dbReference type="EMBL" id="GIJ73592.1"/>
    </source>
</evidence>
<dbReference type="Proteomes" id="UP000635606">
    <property type="component" value="Unassembled WGS sequence"/>
</dbReference>
<dbReference type="Pfam" id="PF06197">
    <property type="entry name" value="DUF998"/>
    <property type="match status" value="1"/>
</dbReference>
<keyword evidence="3" id="KW-1185">Reference proteome</keyword>
<feature type="transmembrane region" description="Helical" evidence="1">
    <location>
        <begin position="46"/>
        <end position="66"/>
    </location>
</feature>
<sequence length="185" mass="18917">MLLSSGLAPVLLIGGFTLAAHLQPAGYDATRDTISALAGHAATDRWVMTVALVGVGVCHVVTALGLRPVAVAGRVLLAVGGVATLLVAAFPLPRTGSSAPHAVAALVAFGALTVWPALARRSFAATVVLSVLLAWFGYELFSDGDRVGLSERVLAAAQALWPLCVAVACSRASTMDGHAARNVRR</sequence>
<protein>
    <recommendedName>
        <fullName evidence="4">DUF998 domain-containing protein</fullName>
    </recommendedName>
</protein>
<keyword evidence="1" id="KW-0812">Transmembrane</keyword>
<name>A0A8J4A0N7_9ACTN</name>
<keyword evidence="1" id="KW-0472">Membrane</keyword>
<reference evidence="2" key="1">
    <citation type="submission" date="2021-01" db="EMBL/GenBank/DDBJ databases">
        <title>Whole genome shotgun sequence of Virgisporangium ochraceum NBRC 16418.</title>
        <authorList>
            <person name="Komaki H."/>
            <person name="Tamura T."/>
        </authorList>
    </citation>
    <scope>NUCLEOTIDE SEQUENCE</scope>
    <source>
        <strain evidence="2">NBRC 16418</strain>
    </source>
</reference>
<keyword evidence="1" id="KW-1133">Transmembrane helix</keyword>
<feature type="transmembrane region" description="Helical" evidence="1">
    <location>
        <begin position="75"/>
        <end position="93"/>
    </location>
</feature>
<comment type="caution">
    <text evidence="2">The sequence shown here is derived from an EMBL/GenBank/DDBJ whole genome shotgun (WGS) entry which is preliminary data.</text>
</comment>